<dbReference type="EMBL" id="JADBGI010000036">
    <property type="protein sequence ID" value="MBE3002197.1"/>
    <property type="molecule type" value="Genomic_DNA"/>
</dbReference>
<feature type="domain" description="Septum formation-related" evidence="1">
    <location>
        <begin position="57"/>
        <end position="149"/>
    </location>
</feature>
<name>A0ABR9PED3_9ACTN</name>
<protein>
    <submittedName>
        <fullName evidence="2">Septum formation family protein</fullName>
    </submittedName>
</protein>
<evidence type="ECO:0000313" key="2">
    <source>
        <dbReference type="EMBL" id="MBE3002197.1"/>
    </source>
</evidence>
<proteinExistence type="predicted"/>
<comment type="caution">
    <text evidence="2">The sequence shown here is derived from an EMBL/GenBank/DDBJ whole genome shotgun (WGS) entry which is preliminary data.</text>
</comment>
<evidence type="ECO:0000259" key="1">
    <source>
        <dbReference type="Pfam" id="PF13845"/>
    </source>
</evidence>
<dbReference type="InterPro" id="IPR026004">
    <property type="entry name" value="Septum_form"/>
</dbReference>
<keyword evidence="3" id="KW-1185">Reference proteome</keyword>
<reference evidence="2 3" key="1">
    <citation type="submission" date="2020-09" db="EMBL/GenBank/DDBJ databases">
        <title>Diversity and distribution of actinomycetes associated with coral in the coast of Hainan.</title>
        <authorList>
            <person name="Li F."/>
        </authorList>
    </citation>
    <scope>NUCLEOTIDE SEQUENCE [LARGE SCALE GENOMIC DNA]</scope>
    <source>
        <strain evidence="2 3">HNM0947</strain>
    </source>
</reference>
<dbReference type="Pfam" id="PF13845">
    <property type="entry name" value="Septum_form"/>
    <property type="match status" value="1"/>
</dbReference>
<organism evidence="2 3">
    <name type="scientific">Nocardiopsis coralli</name>
    <dbReference type="NCBI Taxonomy" id="2772213"/>
    <lineage>
        <taxon>Bacteria</taxon>
        <taxon>Bacillati</taxon>
        <taxon>Actinomycetota</taxon>
        <taxon>Actinomycetes</taxon>
        <taxon>Streptosporangiales</taxon>
        <taxon>Nocardiopsidaceae</taxon>
        <taxon>Nocardiopsis</taxon>
    </lineage>
</organism>
<dbReference type="Proteomes" id="UP000806528">
    <property type="component" value="Unassembled WGS sequence"/>
</dbReference>
<evidence type="ECO:0000313" key="3">
    <source>
        <dbReference type="Proteomes" id="UP000806528"/>
    </source>
</evidence>
<gene>
    <name evidence="2" type="ORF">IDM40_26375</name>
</gene>
<dbReference type="RefSeq" id="WP_193124786.1">
    <property type="nucleotide sequence ID" value="NZ_JADBGI010000036.1"/>
</dbReference>
<sequence length="158" mass="16732">MPSVLNARRVAASTLALGAVGALSGCGVLTGLLGGNVLSVEVGDCFVVSDMEQSLSEGAVTDVPLVDCDEPHDGEFFYAEDLPDGDFPGEAAVDEQAMELCEGQAFTDFVGTDYMTSEIWASYLVPTEESWDRADDREILCYLETMETVTGSQEGAGI</sequence>
<accession>A0ABR9PED3</accession>